<proteinExistence type="predicted"/>
<dbReference type="GO" id="GO:0016817">
    <property type="term" value="F:hydrolase activity, acting on acid anhydrides"/>
    <property type="evidence" value="ECO:0007669"/>
    <property type="project" value="InterPro"/>
</dbReference>
<dbReference type="AlphaFoldDB" id="A0A841M531"/>
<organism evidence="3 4">
    <name type="scientific">Paenochrobactrum gallinarii</name>
    <dbReference type="NCBI Taxonomy" id="643673"/>
    <lineage>
        <taxon>Bacteria</taxon>
        <taxon>Pseudomonadati</taxon>
        <taxon>Pseudomonadota</taxon>
        <taxon>Alphaproteobacteria</taxon>
        <taxon>Hyphomicrobiales</taxon>
        <taxon>Brucellaceae</taxon>
        <taxon>Paenochrobactrum</taxon>
    </lineage>
</organism>
<dbReference type="InterPro" id="IPR039459">
    <property type="entry name" value="RepB-like_DNA_primase_dom"/>
</dbReference>
<dbReference type="InterPro" id="IPR003593">
    <property type="entry name" value="AAA+_ATPase"/>
</dbReference>
<evidence type="ECO:0000313" key="3">
    <source>
        <dbReference type="EMBL" id="MBB6260664.1"/>
    </source>
</evidence>
<reference evidence="3 4" key="1">
    <citation type="submission" date="2020-08" db="EMBL/GenBank/DDBJ databases">
        <title>Genomic Encyclopedia of Type Strains, Phase IV (KMG-IV): sequencing the most valuable type-strain genomes for metagenomic binning, comparative biology and taxonomic classification.</title>
        <authorList>
            <person name="Goeker M."/>
        </authorList>
    </citation>
    <scope>NUCLEOTIDE SEQUENCE [LARGE SCALE GENOMIC DNA]</scope>
    <source>
        <strain evidence="3 4">DSM 22336</strain>
    </source>
</reference>
<evidence type="ECO:0000256" key="1">
    <source>
        <dbReference type="SAM" id="MobiDB-lite"/>
    </source>
</evidence>
<dbReference type="SUPFAM" id="SSF52540">
    <property type="entry name" value="P-loop containing nucleoside triphosphate hydrolases"/>
    <property type="match status" value="1"/>
</dbReference>
<dbReference type="Pfam" id="PF16793">
    <property type="entry name" value="RepB_primase"/>
    <property type="match status" value="1"/>
</dbReference>
<dbReference type="SMART" id="SM00382">
    <property type="entry name" value="AAA"/>
    <property type="match status" value="1"/>
</dbReference>
<dbReference type="Gene3D" id="3.40.50.300">
    <property type="entry name" value="P-loop containing nucleotide triphosphate hydrolases"/>
    <property type="match status" value="1"/>
</dbReference>
<accession>A0A841M531</accession>
<dbReference type="Gene3D" id="3.30.70.1790">
    <property type="entry name" value="RepB DNA-primase, N-terminal domain"/>
    <property type="match status" value="1"/>
</dbReference>
<gene>
    <name evidence="3" type="ORF">FHS77_001198</name>
</gene>
<keyword evidence="4" id="KW-1185">Reference proteome</keyword>
<sequence length="827" mass="89056">MTFDNKIGGGSPEVMTMPPGSHEAVPSHDKGMARRFLEILDPNAVEFTFLLIAEGRMGASQSVHGTLDEVWPFVERNNVPGRGMGVFVTINETDGSGRRKKGNIVRARSLWVDADDRMAVERCVAAIRASGATPTAIVKSSDDKAHFYWVMDDLSLADFDRWQPVLIAKLDTDRSPKDPARVMRLPGSLHLKDPSKPCFVKMIGKASGPRWAMEFFLDLMQLDKTDTANLTIGRNLSPVFEMQGPVHSKLLGFDLAANDDLSAGVETRGWFARLPLDKQNECLREMLATCRAIANGGRDEWLRIMMAAHSSEAPAAEEITLQWCKTGGNKFTGDTDFQRDWNSFGGRGNGITVGTLIKAAEGRGFDAAPWKSMAGITKLSAPVAPHLLAVPPPFSSTAVVFSNIPHRQWLYGTDLVRGEITLLASPGGIGKSSLAIGIAVSTATGRPLLGDAIFGRELKALYVNGEDSRTEMLRRIQSFCLAHGLTEHDLSRLHLLGAGDGAVQSLSFLRSDKGASIVDLTGFVKLRALLSSIQPDVVILDPLVVFCGGGNLNDNAAMSGVLRSLKQIANEYDCAILVIHHTKKGADLGSAEAIGGASAIVNLARRALMAVAMSDDEARKLGVLPSQRGAYFRTVASKSNLSPRIDETPWYELTSVELPNPEPPTYPNGDRVQAVRRAQLSSLASLSLAPDHQAIQRAILDAVAQGKMVDGQTVPYSPSVAGANNGRSLLEDALAVATKTTAVAGQQWKPEDLQAIVEQNIKVMKGKGWLRVETIASGPARRGKGLHVNWQLTPWAREHCKASKVTNSVSDDAAKFDLNASPGASGK</sequence>
<dbReference type="RefSeq" id="WP_184221229.1">
    <property type="nucleotide sequence ID" value="NZ_JACIIU010000003.1"/>
</dbReference>
<feature type="domain" description="AAA+ ATPase" evidence="2">
    <location>
        <begin position="417"/>
        <end position="608"/>
    </location>
</feature>
<comment type="caution">
    <text evidence="3">The sequence shown here is derived from an EMBL/GenBank/DDBJ whole genome shotgun (WGS) entry which is preliminary data.</text>
</comment>
<evidence type="ECO:0000259" key="2">
    <source>
        <dbReference type="SMART" id="SM00382"/>
    </source>
</evidence>
<feature type="region of interest" description="Disordered" evidence="1">
    <location>
        <begin position="1"/>
        <end position="27"/>
    </location>
</feature>
<dbReference type="InterPro" id="IPR027417">
    <property type="entry name" value="P-loop_NTPase"/>
</dbReference>
<protein>
    <recommendedName>
        <fullName evidence="2">AAA+ ATPase domain-containing protein</fullName>
    </recommendedName>
</protein>
<dbReference type="Pfam" id="PF08707">
    <property type="entry name" value="PriCT_2"/>
    <property type="match status" value="1"/>
</dbReference>
<dbReference type="Pfam" id="PF13481">
    <property type="entry name" value="AAA_25"/>
    <property type="match status" value="1"/>
</dbReference>
<dbReference type="EMBL" id="JACIIU010000003">
    <property type="protein sequence ID" value="MBB6260664.1"/>
    <property type="molecule type" value="Genomic_DNA"/>
</dbReference>
<dbReference type="Proteomes" id="UP000555393">
    <property type="component" value="Unassembled WGS sequence"/>
</dbReference>
<dbReference type="InterPro" id="IPR014819">
    <property type="entry name" value="PriCT_2"/>
</dbReference>
<name>A0A841M531_9HYPH</name>
<evidence type="ECO:0000313" key="4">
    <source>
        <dbReference type="Proteomes" id="UP000555393"/>
    </source>
</evidence>